<keyword evidence="2" id="KW-1185">Reference proteome</keyword>
<organism evidence="1 2">
    <name type="scientific">Halocaridina rubra</name>
    <name type="common">Hawaiian red shrimp</name>
    <dbReference type="NCBI Taxonomy" id="373956"/>
    <lineage>
        <taxon>Eukaryota</taxon>
        <taxon>Metazoa</taxon>
        <taxon>Ecdysozoa</taxon>
        <taxon>Arthropoda</taxon>
        <taxon>Crustacea</taxon>
        <taxon>Multicrustacea</taxon>
        <taxon>Malacostraca</taxon>
        <taxon>Eumalacostraca</taxon>
        <taxon>Eucarida</taxon>
        <taxon>Decapoda</taxon>
        <taxon>Pleocyemata</taxon>
        <taxon>Caridea</taxon>
        <taxon>Atyoidea</taxon>
        <taxon>Atyidae</taxon>
        <taxon>Halocaridina</taxon>
    </lineage>
</organism>
<evidence type="ECO:0000313" key="1">
    <source>
        <dbReference type="EMBL" id="KAK7039134.1"/>
    </source>
</evidence>
<accession>A0AAN8ZU41</accession>
<proteinExistence type="predicted"/>
<gene>
    <name evidence="1" type="ORF">SK128_028286</name>
</gene>
<reference evidence="1 2" key="1">
    <citation type="submission" date="2023-11" db="EMBL/GenBank/DDBJ databases">
        <title>Halocaridina rubra genome assembly.</title>
        <authorList>
            <person name="Smith C."/>
        </authorList>
    </citation>
    <scope>NUCLEOTIDE SEQUENCE [LARGE SCALE GENOMIC DNA]</scope>
    <source>
        <strain evidence="1">EP-1</strain>
        <tissue evidence="1">Whole</tissue>
    </source>
</reference>
<sequence length="51" mass="5654">MKGKGEVAFGDVTEYLPNILPKKFHMMTSSFKVTHINVSFPVNSVNGREGI</sequence>
<evidence type="ECO:0000313" key="2">
    <source>
        <dbReference type="Proteomes" id="UP001381693"/>
    </source>
</evidence>
<dbReference type="AlphaFoldDB" id="A0AAN8ZU41"/>
<protein>
    <submittedName>
        <fullName evidence="1">Uncharacterized protein</fullName>
    </submittedName>
</protein>
<name>A0AAN8ZU41_HALRR</name>
<dbReference type="Proteomes" id="UP001381693">
    <property type="component" value="Unassembled WGS sequence"/>
</dbReference>
<dbReference type="EMBL" id="JAXCGZ010022001">
    <property type="protein sequence ID" value="KAK7039134.1"/>
    <property type="molecule type" value="Genomic_DNA"/>
</dbReference>
<comment type="caution">
    <text evidence="1">The sequence shown here is derived from an EMBL/GenBank/DDBJ whole genome shotgun (WGS) entry which is preliminary data.</text>
</comment>